<comment type="caution">
    <text evidence="1">The sequence shown here is derived from an EMBL/GenBank/DDBJ whole genome shotgun (WGS) entry which is preliminary data.</text>
</comment>
<gene>
    <name evidence="1" type="ORF">Scaly_2228900</name>
</gene>
<protein>
    <recommendedName>
        <fullName evidence="2">Reverse transcriptase domain-containing protein</fullName>
    </recommendedName>
</protein>
<accession>A0AAW2MAB5</accession>
<evidence type="ECO:0008006" key="2">
    <source>
        <dbReference type="Google" id="ProtNLM"/>
    </source>
</evidence>
<organism evidence="1">
    <name type="scientific">Sesamum calycinum</name>
    <dbReference type="NCBI Taxonomy" id="2727403"/>
    <lineage>
        <taxon>Eukaryota</taxon>
        <taxon>Viridiplantae</taxon>
        <taxon>Streptophyta</taxon>
        <taxon>Embryophyta</taxon>
        <taxon>Tracheophyta</taxon>
        <taxon>Spermatophyta</taxon>
        <taxon>Magnoliopsida</taxon>
        <taxon>eudicotyledons</taxon>
        <taxon>Gunneridae</taxon>
        <taxon>Pentapetalae</taxon>
        <taxon>asterids</taxon>
        <taxon>lamiids</taxon>
        <taxon>Lamiales</taxon>
        <taxon>Pedaliaceae</taxon>
        <taxon>Sesamum</taxon>
    </lineage>
</organism>
<reference evidence="1" key="1">
    <citation type="submission" date="2020-06" db="EMBL/GenBank/DDBJ databases">
        <authorList>
            <person name="Li T."/>
            <person name="Hu X."/>
            <person name="Zhang T."/>
            <person name="Song X."/>
            <person name="Zhang H."/>
            <person name="Dai N."/>
            <person name="Sheng W."/>
            <person name="Hou X."/>
            <person name="Wei L."/>
        </authorList>
    </citation>
    <scope>NUCLEOTIDE SEQUENCE</scope>
    <source>
        <strain evidence="1">KEN8</strain>
        <tissue evidence="1">Leaf</tissue>
    </source>
</reference>
<evidence type="ECO:0000313" key="1">
    <source>
        <dbReference type="EMBL" id="KAL0327963.1"/>
    </source>
</evidence>
<dbReference type="AlphaFoldDB" id="A0AAW2MAB5"/>
<reference evidence="1" key="2">
    <citation type="journal article" date="2024" name="Plant">
        <title>Genomic evolution and insights into agronomic trait innovations of Sesamum species.</title>
        <authorList>
            <person name="Miao H."/>
            <person name="Wang L."/>
            <person name="Qu L."/>
            <person name="Liu H."/>
            <person name="Sun Y."/>
            <person name="Le M."/>
            <person name="Wang Q."/>
            <person name="Wei S."/>
            <person name="Zheng Y."/>
            <person name="Lin W."/>
            <person name="Duan Y."/>
            <person name="Cao H."/>
            <person name="Xiong S."/>
            <person name="Wang X."/>
            <person name="Wei L."/>
            <person name="Li C."/>
            <person name="Ma Q."/>
            <person name="Ju M."/>
            <person name="Zhao R."/>
            <person name="Li G."/>
            <person name="Mu C."/>
            <person name="Tian Q."/>
            <person name="Mei H."/>
            <person name="Zhang T."/>
            <person name="Gao T."/>
            <person name="Zhang H."/>
        </authorList>
    </citation>
    <scope>NUCLEOTIDE SEQUENCE</scope>
    <source>
        <strain evidence="1">KEN8</strain>
    </source>
</reference>
<dbReference type="EMBL" id="JACGWM010000014">
    <property type="protein sequence ID" value="KAL0327963.1"/>
    <property type="molecule type" value="Genomic_DNA"/>
</dbReference>
<proteinExistence type="predicted"/>
<sequence length="125" mass="13666">MFCAQAFCNLISQKETSGDIQGIVVSPHAPRVTHTLFADSTLIFSQTEPEAMICIQWILCSFARASRLKINLEKPVMAFSKNAPQATKETLTGILGVEAIAKHENYLGLSTTVGRSKSKVFEGFT</sequence>
<name>A0AAW2MAB5_9LAMI</name>